<organism evidence="1 2">
    <name type="scientific">Dactylonectria macrodidyma</name>
    <dbReference type="NCBI Taxonomy" id="307937"/>
    <lineage>
        <taxon>Eukaryota</taxon>
        <taxon>Fungi</taxon>
        <taxon>Dikarya</taxon>
        <taxon>Ascomycota</taxon>
        <taxon>Pezizomycotina</taxon>
        <taxon>Sordariomycetes</taxon>
        <taxon>Hypocreomycetidae</taxon>
        <taxon>Hypocreales</taxon>
        <taxon>Nectriaceae</taxon>
        <taxon>Dactylonectria</taxon>
    </lineage>
</organism>
<evidence type="ECO:0008006" key="3">
    <source>
        <dbReference type="Google" id="ProtNLM"/>
    </source>
</evidence>
<dbReference type="EMBL" id="JAGMUV010000009">
    <property type="protein sequence ID" value="KAH7143712.1"/>
    <property type="molecule type" value="Genomic_DNA"/>
</dbReference>
<keyword evidence="2" id="KW-1185">Reference proteome</keyword>
<reference evidence="1" key="1">
    <citation type="journal article" date="2021" name="Nat. Commun.">
        <title>Genetic determinants of endophytism in the Arabidopsis root mycobiome.</title>
        <authorList>
            <person name="Mesny F."/>
            <person name="Miyauchi S."/>
            <person name="Thiergart T."/>
            <person name="Pickel B."/>
            <person name="Atanasova L."/>
            <person name="Karlsson M."/>
            <person name="Huettel B."/>
            <person name="Barry K.W."/>
            <person name="Haridas S."/>
            <person name="Chen C."/>
            <person name="Bauer D."/>
            <person name="Andreopoulos W."/>
            <person name="Pangilinan J."/>
            <person name="LaButti K."/>
            <person name="Riley R."/>
            <person name="Lipzen A."/>
            <person name="Clum A."/>
            <person name="Drula E."/>
            <person name="Henrissat B."/>
            <person name="Kohler A."/>
            <person name="Grigoriev I.V."/>
            <person name="Martin F.M."/>
            <person name="Hacquard S."/>
        </authorList>
    </citation>
    <scope>NUCLEOTIDE SEQUENCE</scope>
    <source>
        <strain evidence="1">MPI-CAGE-AT-0147</strain>
    </source>
</reference>
<evidence type="ECO:0000313" key="1">
    <source>
        <dbReference type="EMBL" id="KAH7143712.1"/>
    </source>
</evidence>
<dbReference type="AlphaFoldDB" id="A0A9P9ETL2"/>
<protein>
    <recommendedName>
        <fullName evidence="3">NACHT domain-containing protein</fullName>
    </recommendedName>
</protein>
<dbReference type="OrthoDB" id="5086500at2759"/>
<sequence>MILRPGPYCFFIDGLDELTGETSSLVSLIRKISQYPNVKVCVTSRLWIIFEDEFSKPQLTFQNLTYVDIKRYPDSELGSSVAFNELQRMDKISAEALMENIAEKSSGVFLWVVLVARSLKEGLRDGDRLPDLHK</sequence>
<gene>
    <name evidence="1" type="ORF">EDB81DRAFT_884315</name>
</gene>
<name>A0A9P9ETL2_9HYPO</name>
<comment type="caution">
    <text evidence="1">The sequence shown here is derived from an EMBL/GenBank/DDBJ whole genome shotgun (WGS) entry which is preliminary data.</text>
</comment>
<dbReference type="Proteomes" id="UP000738349">
    <property type="component" value="Unassembled WGS sequence"/>
</dbReference>
<proteinExistence type="predicted"/>
<dbReference type="PANTHER" id="PTHR10039">
    <property type="entry name" value="AMELOGENIN"/>
    <property type="match status" value="1"/>
</dbReference>
<dbReference type="PANTHER" id="PTHR10039:SF5">
    <property type="entry name" value="NACHT DOMAIN-CONTAINING PROTEIN"/>
    <property type="match status" value="1"/>
</dbReference>
<accession>A0A9P9ETL2</accession>
<evidence type="ECO:0000313" key="2">
    <source>
        <dbReference type="Proteomes" id="UP000738349"/>
    </source>
</evidence>